<comment type="caution">
    <text evidence="11">The sequence shown here is derived from an EMBL/GenBank/DDBJ whole genome shotgun (WGS) entry which is preliminary data.</text>
</comment>
<dbReference type="Pfam" id="PF09286">
    <property type="entry name" value="Pro-kuma_activ"/>
    <property type="match status" value="1"/>
</dbReference>
<dbReference type="SMART" id="SM00944">
    <property type="entry name" value="Pro-kuma_activ"/>
    <property type="match status" value="1"/>
</dbReference>
<dbReference type="InterPro" id="IPR023828">
    <property type="entry name" value="Peptidase_S8_Ser-AS"/>
</dbReference>
<accession>A0A2A4FMI5</accession>
<dbReference type="CDD" id="cd11377">
    <property type="entry name" value="Pro-peptidase_S53"/>
    <property type="match status" value="1"/>
</dbReference>
<feature type="binding site" evidence="7">
    <location>
        <position position="534"/>
    </location>
    <ligand>
        <name>Ca(2+)</name>
        <dbReference type="ChEBI" id="CHEBI:29108"/>
    </ligand>
</feature>
<keyword evidence="9" id="KW-0732">Signal</keyword>
<dbReference type="PANTHER" id="PTHR14218">
    <property type="entry name" value="PROTEASE S8 TRIPEPTIDYL PEPTIDASE I CLN2"/>
    <property type="match status" value="1"/>
</dbReference>
<evidence type="ECO:0000259" key="10">
    <source>
        <dbReference type="PROSITE" id="PS51695"/>
    </source>
</evidence>
<dbReference type="InterPro" id="IPR030400">
    <property type="entry name" value="Sedolisin_dom"/>
</dbReference>
<dbReference type="EMBL" id="MTZU01000009">
    <property type="protein sequence ID" value="PCE33882.1"/>
    <property type="molecule type" value="Genomic_DNA"/>
</dbReference>
<evidence type="ECO:0000256" key="2">
    <source>
        <dbReference type="ARBA" id="ARBA00022723"/>
    </source>
</evidence>
<evidence type="ECO:0000256" key="1">
    <source>
        <dbReference type="ARBA" id="ARBA00022670"/>
    </source>
</evidence>
<keyword evidence="3 7" id="KW-0378">Hydrolase</keyword>
<feature type="binding site" evidence="7">
    <location>
        <position position="535"/>
    </location>
    <ligand>
        <name>Ca(2+)</name>
        <dbReference type="ChEBI" id="CHEBI:29108"/>
    </ligand>
</feature>
<evidence type="ECO:0000256" key="3">
    <source>
        <dbReference type="ARBA" id="ARBA00022801"/>
    </source>
</evidence>
<dbReference type="GO" id="GO:0004252">
    <property type="term" value="F:serine-type endopeptidase activity"/>
    <property type="evidence" value="ECO:0007669"/>
    <property type="project" value="UniProtKB-UniRule"/>
</dbReference>
<comment type="caution">
    <text evidence="8">Lacks conserved residue(s) required for the propagation of feature annotation.</text>
</comment>
<feature type="active site" description="Charge relay system" evidence="7">
    <location>
        <position position="492"/>
    </location>
</feature>
<dbReference type="CDD" id="cd04056">
    <property type="entry name" value="Peptidases_S53"/>
    <property type="match status" value="1"/>
</dbReference>
<dbReference type="Proteomes" id="UP000217994">
    <property type="component" value="Unassembled WGS sequence"/>
</dbReference>
<dbReference type="InterPro" id="IPR036852">
    <property type="entry name" value="Peptidase_S8/S53_dom_sf"/>
</dbReference>
<evidence type="ECO:0000313" key="11">
    <source>
        <dbReference type="EMBL" id="PCE33882.1"/>
    </source>
</evidence>
<dbReference type="SUPFAM" id="SSF54897">
    <property type="entry name" value="Protease propeptides/inhibitors"/>
    <property type="match status" value="1"/>
</dbReference>
<keyword evidence="6" id="KW-0865">Zymogen</keyword>
<dbReference type="Gene3D" id="3.40.50.200">
    <property type="entry name" value="Peptidase S8/S53 domain"/>
    <property type="match status" value="1"/>
</dbReference>
<dbReference type="GO" id="GO:0046872">
    <property type="term" value="F:metal ion binding"/>
    <property type="evidence" value="ECO:0007669"/>
    <property type="project" value="UniProtKB-UniRule"/>
</dbReference>
<dbReference type="GO" id="GO:0006508">
    <property type="term" value="P:proteolysis"/>
    <property type="evidence" value="ECO:0007669"/>
    <property type="project" value="UniProtKB-KW"/>
</dbReference>
<dbReference type="PROSITE" id="PS51892">
    <property type="entry name" value="SUBTILASE"/>
    <property type="match status" value="1"/>
</dbReference>
<dbReference type="AlphaFoldDB" id="A0A2A4FMI5"/>
<feature type="domain" description="Peptidase S53" evidence="10">
    <location>
        <begin position="218"/>
        <end position="574"/>
    </location>
</feature>
<dbReference type="SUPFAM" id="SSF52743">
    <property type="entry name" value="Subtilisin-like"/>
    <property type="match status" value="1"/>
</dbReference>
<dbReference type="PROSITE" id="PS00138">
    <property type="entry name" value="SUBTILASE_SER"/>
    <property type="match status" value="1"/>
</dbReference>
<evidence type="ECO:0000256" key="7">
    <source>
        <dbReference type="PROSITE-ProRule" id="PRU01032"/>
    </source>
</evidence>
<organism evidence="11 12">
    <name type="scientific">Burkholderia ubonensis subsp. mesacidophila</name>
    <dbReference type="NCBI Taxonomy" id="265293"/>
    <lineage>
        <taxon>Bacteria</taxon>
        <taxon>Pseudomonadati</taxon>
        <taxon>Pseudomonadota</taxon>
        <taxon>Betaproteobacteria</taxon>
        <taxon>Burkholderiales</taxon>
        <taxon>Burkholderiaceae</taxon>
        <taxon>Burkholderia</taxon>
        <taxon>Burkholderia cepacia complex</taxon>
    </lineage>
</organism>
<dbReference type="GO" id="GO:0008240">
    <property type="term" value="F:tripeptidyl-peptidase activity"/>
    <property type="evidence" value="ECO:0007669"/>
    <property type="project" value="TreeGrafter"/>
</dbReference>
<dbReference type="InterPro" id="IPR000209">
    <property type="entry name" value="Peptidase_S8/S53_dom"/>
</dbReference>
<feature type="chain" id="PRO_5013150326" evidence="9">
    <location>
        <begin position="33"/>
        <end position="576"/>
    </location>
</feature>
<comment type="similarity">
    <text evidence="8">Belongs to the peptidase S8 family.</text>
</comment>
<feature type="binding site" evidence="7">
    <location>
        <position position="552"/>
    </location>
    <ligand>
        <name>Ca(2+)</name>
        <dbReference type="ChEBI" id="CHEBI:29108"/>
    </ligand>
</feature>
<sequence>MKRNTWFSLPLPSPRRLACAWPLILAAGAAHGATDWVDTHTKAFLTGPQLMARSAAPSLELAAGETTSVVISLNLRNAAQLKQLARDVNRRGNAQYGKFLTHEQFLAHYAPTDAQVKSVVDYLRKSGFVDIEVAPNRLLVSARGTAGTVKTAFNTSLVHFQYAGRSGFANASTAQVPRALGDVVGSVLGLQNVAHAHPLLRVGNVAKPTALAAGTATGHYPKEFPAIYNATGVPTAAGVAVGIMTIGGVAQTLQDLKTFTSSNGYGAVSTQTVQTNGSGGNYSDDQEGQGEWDLDSQSIVGAAGGKVGKLVFYMADLNASGNTGLTQAFNRAVSDNVAKVINVSLGWCETDANADGTLNAEEQIFTTAAAQGQTFSVSSGDEGVYECNNRGYPDGSNYTVSWPASSPHVLAIGGTTLYTSGGALSSETVWNEGLDGNGKLWATGGGVSTILPAPSWQSGSNRQLPDVSFDAAQSTGAYIYNYGQLQQIGGTSLSAPLFSGFWARILAANGTGLGFPAGNFYNDIPTNPSLVRYDVTSGNNGYQGYGYTAGQGWDYTTGFGSLNIANLNQLIKAGGF</sequence>
<keyword evidence="4 7" id="KW-0720">Serine protease</keyword>
<reference evidence="11 12" key="1">
    <citation type="submission" date="2017-01" db="EMBL/GenBank/DDBJ databases">
        <title>Whole-Genome Shotgun Sequencing of Two beta-Proteobacterial Species in Search of the Bulgecin Biosynthetic Cluster.</title>
        <authorList>
            <person name="Horsman M.E."/>
            <person name="Marous D.R."/>
            <person name="Li R."/>
            <person name="Oliver R.A."/>
            <person name="Byun B."/>
            <person name="Emrich S.J."/>
            <person name="Boggess B."/>
            <person name="Townsend C.A."/>
            <person name="Mobashery S."/>
        </authorList>
    </citation>
    <scope>NUCLEOTIDE SEQUENCE [LARGE SCALE GENOMIC DNA]</scope>
    <source>
        <strain evidence="11 12">ATCC 31433</strain>
    </source>
</reference>
<evidence type="ECO:0000256" key="6">
    <source>
        <dbReference type="ARBA" id="ARBA00023145"/>
    </source>
</evidence>
<dbReference type="InterPro" id="IPR050819">
    <property type="entry name" value="Tripeptidyl-peptidase_I"/>
</dbReference>
<dbReference type="PANTHER" id="PTHR14218:SF15">
    <property type="entry name" value="TRIPEPTIDYL-PEPTIDASE 1"/>
    <property type="match status" value="1"/>
</dbReference>
<gene>
    <name evidence="11" type="ORF">BZL54_02960</name>
</gene>
<protein>
    <submittedName>
        <fullName evidence="11">Peptidase S53</fullName>
    </submittedName>
</protein>
<dbReference type="GeneID" id="69005212"/>
<dbReference type="PROSITE" id="PS51695">
    <property type="entry name" value="SEDOLISIN"/>
    <property type="match status" value="1"/>
</dbReference>
<feature type="active site" description="Charge relay system" evidence="7">
    <location>
        <position position="291"/>
    </location>
</feature>
<keyword evidence="5 7" id="KW-0106">Calcium</keyword>
<keyword evidence="2 7" id="KW-0479">Metal-binding</keyword>
<evidence type="ECO:0000256" key="8">
    <source>
        <dbReference type="PROSITE-ProRule" id="PRU01240"/>
    </source>
</evidence>
<name>A0A2A4FMI5_9BURK</name>
<evidence type="ECO:0000256" key="4">
    <source>
        <dbReference type="ARBA" id="ARBA00022825"/>
    </source>
</evidence>
<feature type="signal peptide" evidence="9">
    <location>
        <begin position="1"/>
        <end position="32"/>
    </location>
</feature>
<evidence type="ECO:0000256" key="5">
    <source>
        <dbReference type="ARBA" id="ARBA00022837"/>
    </source>
</evidence>
<feature type="binding site" evidence="7">
    <location>
        <position position="554"/>
    </location>
    <ligand>
        <name>Ca(2+)</name>
        <dbReference type="ChEBI" id="CHEBI:29108"/>
    </ligand>
</feature>
<dbReference type="RefSeq" id="WP_084908222.1">
    <property type="nucleotide sequence ID" value="NZ_CP020738.1"/>
</dbReference>
<evidence type="ECO:0000313" key="12">
    <source>
        <dbReference type="Proteomes" id="UP000217994"/>
    </source>
</evidence>
<dbReference type="InterPro" id="IPR015366">
    <property type="entry name" value="S53_propep"/>
</dbReference>
<proteinExistence type="inferred from homology"/>
<keyword evidence="1 7" id="KW-0645">Protease</keyword>
<feature type="active site" description="Charge relay system" evidence="7">
    <location>
        <position position="295"/>
    </location>
</feature>
<comment type="cofactor">
    <cofactor evidence="7">
        <name>Ca(2+)</name>
        <dbReference type="ChEBI" id="CHEBI:29108"/>
    </cofactor>
    <text evidence="7">Binds 1 Ca(2+) ion per subunit.</text>
</comment>
<dbReference type="Pfam" id="PF00082">
    <property type="entry name" value="Peptidase_S8"/>
    <property type="match status" value="1"/>
</dbReference>
<evidence type="ECO:0000256" key="9">
    <source>
        <dbReference type="SAM" id="SignalP"/>
    </source>
</evidence>